<accession>A0ABQ1JXD8</accession>
<name>A0ABQ1JXD8_9PROT</name>
<evidence type="ECO:0000256" key="1">
    <source>
        <dbReference type="SAM" id="MobiDB-lite"/>
    </source>
</evidence>
<organism evidence="2 3">
    <name type="scientific">Henriciella pelagia</name>
    <dbReference type="NCBI Taxonomy" id="1977912"/>
    <lineage>
        <taxon>Bacteria</taxon>
        <taxon>Pseudomonadati</taxon>
        <taxon>Pseudomonadota</taxon>
        <taxon>Alphaproteobacteria</taxon>
        <taxon>Hyphomonadales</taxon>
        <taxon>Hyphomonadaceae</taxon>
        <taxon>Henriciella</taxon>
    </lineage>
</organism>
<gene>
    <name evidence="2" type="ORF">GCM10011503_27180</name>
</gene>
<evidence type="ECO:0000313" key="2">
    <source>
        <dbReference type="EMBL" id="GGB76975.1"/>
    </source>
</evidence>
<feature type="compositionally biased region" description="Basic and acidic residues" evidence="1">
    <location>
        <begin position="111"/>
        <end position="126"/>
    </location>
</feature>
<protein>
    <submittedName>
        <fullName evidence="2">Uncharacterized protein</fullName>
    </submittedName>
</protein>
<comment type="caution">
    <text evidence="2">The sequence shown here is derived from an EMBL/GenBank/DDBJ whole genome shotgun (WGS) entry which is preliminary data.</text>
</comment>
<reference evidence="3" key="1">
    <citation type="journal article" date="2019" name="Int. J. Syst. Evol. Microbiol.">
        <title>The Global Catalogue of Microorganisms (GCM) 10K type strain sequencing project: providing services to taxonomists for standard genome sequencing and annotation.</title>
        <authorList>
            <consortium name="The Broad Institute Genomics Platform"/>
            <consortium name="The Broad Institute Genome Sequencing Center for Infectious Disease"/>
            <person name="Wu L."/>
            <person name="Ma J."/>
        </authorList>
    </citation>
    <scope>NUCLEOTIDE SEQUENCE [LARGE SCALE GENOMIC DNA]</scope>
    <source>
        <strain evidence="3">CGMCC 1.15928</strain>
    </source>
</reference>
<dbReference type="RefSeq" id="WP_084391284.1">
    <property type="nucleotide sequence ID" value="NZ_BMKF01000002.1"/>
</dbReference>
<keyword evidence="3" id="KW-1185">Reference proteome</keyword>
<proteinExistence type="predicted"/>
<dbReference type="Proteomes" id="UP000628854">
    <property type="component" value="Unassembled WGS sequence"/>
</dbReference>
<feature type="region of interest" description="Disordered" evidence="1">
    <location>
        <begin position="79"/>
        <end position="129"/>
    </location>
</feature>
<dbReference type="EMBL" id="BMKF01000002">
    <property type="protein sequence ID" value="GGB76975.1"/>
    <property type="molecule type" value="Genomic_DNA"/>
</dbReference>
<sequence>MEQVWKERALAAAGRGWEAMERFLAALFTLSSAERAPRLERGDLIARGLKRAIQAKLRIAESLARRLILALALDMGARASDPQGPAKAGPHGAINGLEGPWTPACAGVGEEGERPENKPLHAEPHRAPKPRPFRLFEHVYTLADIMGSAPLPERAARQETPRLPEAELVPAHRLKARLDAFRQAIAHPEATAQRLIAELGRGRHAGKLHNLKLGRAPGLSWQTDPLEREPVSWLGQCVMRWAVERFHAPPAPG</sequence>
<evidence type="ECO:0000313" key="3">
    <source>
        <dbReference type="Proteomes" id="UP000628854"/>
    </source>
</evidence>